<evidence type="ECO:0000313" key="8">
    <source>
        <dbReference type="Proteomes" id="UP001457282"/>
    </source>
</evidence>
<gene>
    <name evidence="7" type="ORF">M0R45_035119</name>
</gene>
<evidence type="ECO:0000259" key="6">
    <source>
        <dbReference type="Pfam" id="PF03871"/>
    </source>
</evidence>
<dbReference type="GO" id="GO:0005736">
    <property type="term" value="C:RNA polymerase I complex"/>
    <property type="evidence" value="ECO:0007669"/>
    <property type="project" value="TreeGrafter"/>
</dbReference>
<keyword evidence="8" id="KW-1185">Reference proteome</keyword>
<evidence type="ECO:0000259" key="5">
    <source>
        <dbReference type="Pfam" id="PF01191"/>
    </source>
</evidence>
<evidence type="ECO:0000256" key="3">
    <source>
        <dbReference type="ARBA" id="ARBA00023242"/>
    </source>
</evidence>
<reference evidence="7 8" key="1">
    <citation type="journal article" date="2023" name="G3 (Bethesda)">
        <title>A chromosome-length genome assembly and annotation of blackberry (Rubus argutus, cv. 'Hillquist').</title>
        <authorList>
            <person name="Bruna T."/>
            <person name="Aryal R."/>
            <person name="Dudchenko O."/>
            <person name="Sargent D.J."/>
            <person name="Mead D."/>
            <person name="Buti M."/>
            <person name="Cavallini A."/>
            <person name="Hytonen T."/>
            <person name="Andres J."/>
            <person name="Pham M."/>
            <person name="Weisz D."/>
            <person name="Mascagni F."/>
            <person name="Usai G."/>
            <person name="Natali L."/>
            <person name="Bassil N."/>
            <person name="Fernandez G.E."/>
            <person name="Lomsadze A."/>
            <person name="Armour M."/>
            <person name="Olukolu B."/>
            <person name="Poorten T."/>
            <person name="Britton C."/>
            <person name="Davik J."/>
            <person name="Ashrafi H."/>
            <person name="Aiden E.L."/>
            <person name="Borodovsky M."/>
            <person name="Worthington M."/>
        </authorList>
    </citation>
    <scope>NUCLEOTIDE SEQUENCE [LARGE SCALE GENOMIC DNA]</scope>
    <source>
        <strain evidence="7">PI 553951</strain>
    </source>
</reference>
<dbReference type="InterPro" id="IPR014381">
    <property type="entry name" value="Arch_Rpo5/euc_Rpb5"/>
</dbReference>
<dbReference type="Proteomes" id="UP001457282">
    <property type="component" value="Unassembled WGS sequence"/>
</dbReference>
<evidence type="ECO:0000256" key="2">
    <source>
        <dbReference type="ARBA" id="ARBA00023163"/>
    </source>
</evidence>
<organism evidence="7 8">
    <name type="scientific">Rubus argutus</name>
    <name type="common">Southern blackberry</name>
    <dbReference type="NCBI Taxonomy" id="59490"/>
    <lineage>
        <taxon>Eukaryota</taxon>
        <taxon>Viridiplantae</taxon>
        <taxon>Streptophyta</taxon>
        <taxon>Embryophyta</taxon>
        <taxon>Tracheophyta</taxon>
        <taxon>Spermatophyta</taxon>
        <taxon>Magnoliopsida</taxon>
        <taxon>eudicotyledons</taxon>
        <taxon>Gunneridae</taxon>
        <taxon>Pentapetalae</taxon>
        <taxon>rosids</taxon>
        <taxon>fabids</taxon>
        <taxon>Rosales</taxon>
        <taxon>Rosaceae</taxon>
        <taxon>Rosoideae</taxon>
        <taxon>Rosoideae incertae sedis</taxon>
        <taxon>Rubus</taxon>
    </lineage>
</organism>
<proteinExistence type="inferred from homology"/>
<comment type="subcellular location">
    <subcellularLocation>
        <location evidence="1">Nucleus</location>
    </subcellularLocation>
</comment>
<dbReference type="GO" id="GO:0003899">
    <property type="term" value="F:DNA-directed RNA polymerase activity"/>
    <property type="evidence" value="ECO:0007669"/>
    <property type="project" value="InterPro"/>
</dbReference>
<protein>
    <submittedName>
        <fullName evidence="7">Uncharacterized protein</fullName>
    </submittedName>
</protein>
<dbReference type="Pfam" id="PF01191">
    <property type="entry name" value="RNA_pol_Rpb5_C"/>
    <property type="match status" value="1"/>
</dbReference>
<dbReference type="SUPFAM" id="SSF53036">
    <property type="entry name" value="Eukaryotic RPB5 N-terminal domain"/>
    <property type="match status" value="1"/>
</dbReference>
<evidence type="ECO:0000313" key="7">
    <source>
        <dbReference type="EMBL" id="KAK9911198.1"/>
    </source>
</evidence>
<dbReference type="GO" id="GO:0006362">
    <property type="term" value="P:transcription elongation by RNA polymerase I"/>
    <property type="evidence" value="ECO:0007669"/>
    <property type="project" value="TreeGrafter"/>
</dbReference>
<dbReference type="PANTHER" id="PTHR10535">
    <property type="entry name" value="DNA-DIRECTED RNA POLYMERASES I, II, AND III SUBUNIT RPABC1"/>
    <property type="match status" value="1"/>
</dbReference>
<feature type="domain" description="RNA polymerase subunit H/Rpb5 C-terminal" evidence="5">
    <location>
        <begin position="112"/>
        <end position="147"/>
    </location>
</feature>
<dbReference type="InterPro" id="IPR036710">
    <property type="entry name" value="RNA_pol_Rpb5_N_sf"/>
</dbReference>
<dbReference type="GO" id="GO:0005665">
    <property type="term" value="C:RNA polymerase II, core complex"/>
    <property type="evidence" value="ECO:0007669"/>
    <property type="project" value="TreeGrafter"/>
</dbReference>
<dbReference type="EMBL" id="JBEDUW010000007">
    <property type="protein sequence ID" value="KAK9911198.1"/>
    <property type="molecule type" value="Genomic_DNA"/>
</dbReference>
<name>A0AAW1VWD6_RUBAR</name>
<dbReference type="Gene3D" id="3.40.1340.10">
    <property type="entry name" value="RNA polymerase, Rpb5, N-terminal domain"/>
    <property type="match status" value="1"/>
</dbReference>
<dbReference type="GO" id="GO:0003677">
    <property type="term" value="F:DNA binding"/>
    <property type="evidence" value="ECO:0007669"/>
    <property type="project" value="InterPro"/>
</dbReference>
<dbReference type="SUPFAM" id="SSF55287">
    <property type="entry name" value="RPB5-like RNA polymerase subunit"/>
    <property type="match status" value="1"/>
</dbReference>
<keyword evidence="2" id="KW-0804">Transcription</keyword>
<evidence type="ECO:0000256" key="1">
    <source>
        <dbReference type="ARBA" id="ARBA00004123"/>
    </source>
</evidence>
<feature type="domain" description="RNA polymerase Rpb5 N-terminal" evidence="6">
    <location>
        <begin position="32"/>
        <end position="81"/>
    </location>
</feature>
<dbReference type="PANTHER" id="PTHR10535:SF0">
    <property type="entry name" value="DNA-DIRECTED RNA POLYMERASES I, II, AND III SUBUNIT RPABC1"/>
    <property type="match status" value="1"/>
</dbReference>
<sequence length="156" mass="18272">MTSCIHSLLKATPSLASPDMLHQILPFVILYFKNKHAGNMKREDRTINRRKRGDDFDQIYVFILDEPKLGVKTMKSYVTRMNEENVIRAILVAQHNLTPFAKTSISEIELLVNIKEHVLVHEHLVLSNDENKTLLERYTTKETQLPRRYITYCYVI</sequence>
<comment type="caution">
    <text evidence="7">The sequence shown here is derived from an EMBL/GenBank/DDBJ whole genome shotgun (WGS) entry which is preliminary data.</text>
</comment>
<dbReference type="GO" id="GO:0042797">
    <property type="term" value="P:tRNA transcription by RNA polymerase III"/>
    <property type="evidence" value="ECO:0007669"/>
    <property type="project" value="TreeGrafter"/>
</dbReference>
<comment type="similarity">
    <text evidence="4">Belongs to the archaeal Rpo5/eukaryotic RPB5 RNA polymerase subunit family.</text>
</comment>
<dbReference type="Pfam" id="PF03871">
    <property type="entry name" value="RNA_pol_Rpb5_N"/>
    <property type="match status" value="1"/>
</dbReference>
<dbReference type="InterPro" id="IPR005571">
    <property type="entry name" value="RNA_pol_Rpb5_N"/>
</dbReference>
<dbReference type="GO" id="GO:0006366">
    <property type="term" value="P:transcription by RNA polymerase II"/>
    <property type="evidence" value="ECO:0007669"/>
    <property type="project" value="TreeGrafter"/>
</dbReference>
<dbReference type="AlphaFoldDB" id="A0AAW1VWD6"/>
<dbReference type="GO" id="GO:0005666">
    <property type="term" value="C:RNA polymerase III complex"/>
    <property type="evidence" value="ECO:0007669"/>
    <property type="project" value="TreeGrafter"/>
</dbReference>
<dbReference type="InterPro" id="IPR035913">
    <property type="entry name" value="RPB5-like_sf"/>
</dbReference>
<evidence type="ECO:0000256" key="4">
    <source>
        <dbReference type="ARBA" id="ARBA00025765"/>
    </source>
</evidence>
<dbReference type="InterPro" id="IPR000783">
    <property type="entry name" value="RNA_pol_subH/Rpb5_C"/>
</dbReference>
<keyword evidence="3" id="KW-0539">Nucleus</keyword>
<accession>A0AAW1VWD6</accession>